<keyword evidence="2" id="KW-1185">Reference proteome</keyword>
<reference evidence="1 2" key="1">
    <citation type="submission" date="2018-08" db="EMBL/GenBank/DDBJ databases">
        <title>Sequencing the genomes of 1000 actinobacteria strains.</title>
        <authorList>
            <person name="Klenk H.-P."/>
        </authorList>
    </citation>
    <scope>NUCLEOTIDE SEQUENCE [LARGE SCALE GENOMIC DNA]</scope>
    <source>
        <strain evidence="1 2">DSM 43927</strain>
    </source>
</reference>
<dbReference type="AlphaFoldDB" id="A0A3D9SN95"/>
<proteinExistence type="predicted"/>
<dbReference type="Proteomes" id="UP000256661">
    <property type="component" value="Unassembled WGS sequence"/>
</dbReference>
<accession>A0A3D9SN95</accession>
<comment type="caution">
    <text evidence="1">The sequence shown here is derived from an EMBL/GenBank/DDBJ whole genome shotgun (WGS) entry which is preliminary data.</text>
</comment>
<dbReference type="RefSeq" id="WP_116022912.1">
    <property type="nucleotide sequence ID" value="NZ_QTTT01000001.1"/>
</dbReference>
<evidence type="ECO:0000313" key="2">
    <source>
        <dbReference type="Proteomes" id="UP000256661"/>
    </source>
</evidence>
<dbReference type="OrthoDB" id="3825664at2"/>
<name>A0A3D9SN95_9ACTN</name>
<organism evidence="1 2">
    <name type="scientific">Thermomonospora umbrina</name>
    <dbReference type="NCBI Taxonomy" id="111806"/>
    <lineage>
        <taxon>Bacteria</taxon>
        <taxon>Bacillati</taxon>
        <taxon>Actinomycetota</taxon>
        <taxon>Actinomycetes</taxon>
        <taxon>Streptosporangiales</taxon>
        <taxon>Thermomonosporaceae</taxon>
        <taxon>Thermomonospora</taxon>
    </lineage>
</organism>
<protein>
    <submittedName>
        <fullName evidence="1">Uncharacterized protein</fullName>
    </submittedName>
</protein>
<dbReference type="EMBL" id="QTTT01000001">
    <property type="protein sequence ID" value="REE97416.1"/>
    <property type="molecule type" value="Genomic_DNA"/>
</dbReference>
<sequence length="114" mass="12142">MSRQEQQAIRIAATRLVAPEDVDRARQEVGRVLAHVPEPARSIQVTLGVLADPAVRNPALASARIDLDGGPVNARAAAPTMPQAVAVLGDRLRIRLDPKPLVRQSTSVAEEGTL</sequence>
<gene>
    <name evidence="1" type="ORF">DFJ69_2887</name>
</gene>
<evidence type="ECO:0000313" key="1">
    <source>
        <dbReference type="EMBL" id="REE97416.1"/>
    </source>
</evidence>